<comment type="caution">
    <text evidence="1">The sequence shown here is derived from an EMBL/GenBank/DDBJ whole genome shotgun (WGS) entry which is preliminary data.</text>
</comment>
<evidence type="ECO:0000313" key="1">
    <source>
        <dbReference type="EMBL" id="GAF68061.1"/>
    </source>
</evidence>
<accession>X0RYK9</accession>
<dbReference type="EMBL" id="BARS01005051">
    <property type="protein sequence ID" value="GAF68061.1"/>
    <property type="molecule type" value="Genomic_DNA"/>
</dbReference>
<dbReference type="AlphaFoldDB" id="X0RYK9"/>
<proteinExistence type="predicted"/>
<reference evidence="1" key="1">
    <citation type="journal article" date="2014" name="Front. Microbiol.">
        <title>High frequency of phylogenetically diverse reductive dehalogenase-homologous genes in deep subseafloor sedimentary metagenomes.</title>
        <authorList>
            <person name="Kawai M."/>
            <person name="Futagami T."/>
            <person name="Toyoda A."/>
            <person name="Takaki Y."/>
            <person name="Nishi S."/>
            <person name="Hori S."/>
            <person name="Arai W."/>
            <person name="Tsubouchi T."/>
            <person name="Morono Y."/>
            <person name="Uchiyama I."/>
            <person name="Ito T."/>
            <person name="Fujiyama A."/>
            <person name="Inagaki F."/>
            <person name="Takami H."/>
        </authorList>
    </citation>
    <scope>NUCLEOTIDE SEQUENCE</scope>
    <source>
        <strain evidence="1">Expedition CK06-06</strain>
    </source>
</reference>
<protein>
    <submittedName>
        <fullName evidence="1">Uncharacterized protein</fullName>
    </submittedName>
</protein>
<sequence length="64" mass="7565">MMARSWKCVSCGTQVLADERPKFEWDDGHICYFMEEQKIIDFAIVIPKLEKEGNDVYTYTQISR</sequence>
<organism evidence="1">
    <name type="scientific">marine sediment metagenome</name>
    <dbReference type="NCBI Taxonomy" id="412755"/>
    <lineage>
        <taxon>unclassified sequences</taxon>
        <taxon>metagenomes</taxon>
        <taxon>ecological metagenomes</taxon>
    </lineage>
</organism>
<name>X0RYK9_9ZZZZ</name>
<gene>
    <name evidence="1" type="ORF">S01H1_09886</name>
</gene>